<feature type="non-terminal residue" evidence="1">
    <location>
        <position position="77"/>
    </location>
</feature>
<reference evidence="1" key="1">
    <citation type="submission" date="2018-05" db="EMBL/GenBank/DDBJ databases">
        <authorList>
            <person name="Lanie J.A."/>
            <person name="Ng W.-L."/>
            <person name="Kazmierczak K.M."/>
            <person name="Andrzejewski T.M."/>
            <person name="Davidsen T.M."/>
            <person name="Wayne K.J."/>
            <person name="Tettelin H."/>
            <person name="Glass J.I."/>
            <person name="Rusch D."/>
            <person name="Podicherti R."/>
            <person name="Tsui H.-C.T."/>
            <person name="Winkler M.E."/>
        </authorList>
    </citation>
    <scope>NUCLEOTIDE SEQUENCE</scope>
</reference>
<dbReference type="EMBL" id="UINC01144689">
    <property type="protein sequence ID" value="SVD34360.1"/>
    <property type="molecule type" value="Genomic_DNA"/>
</dbReference>
<proteinExistence type="predicted"/>
<accession>A0A382UJJ0</accession>
<gene>
    <name evidence="1" type="ORF">METZ01_LOCUS387214</name>
</gene>
<name>A0A382UJJ0_9ZZZZ</name>
<feature type="non-terminal residue" evidence="1">
    <location>
        <position position="1"/>
    </location>
</feature>
<sequence length="77" mass="9102">MNTILFDYNRKAFLPLTFTRPISDLRIGIVTIKEKWECYFDTVSVKTEDYLSEKFSIQLSNENIWINAQVLPNQELV</sequence>
<dbReference type="AlphaFoldDB" id="A0A382UJJ0"/>
<protein>
    <recommendedName>
        <fullName evidence="2">Glucose-1-phosphate thymidylyltransferase</fullName>
    </recommendedName>
</protein>
<evidence type="ECO:0008006" key="2">
    <source>
        <dbReference type="Google" id="ProtNLM"/>
    </source>
</evidence>
<organism evidence="1">
    <name type="scientific">marine metagenome</name>
    <dbReference type="NCBI Taxonomy" id="408172"/>
    <lineage>
        <taxon>unclassified sequences</taxon>
        <taxon>metagenomes</taxon>
        <taxon>ecological metagenomes</taxon>
    </lineage>
</organism>
<dbReference type="Pfam" id="PF13562">
    <property type="entry name" value="NTP_transf_4"/>
    <property type="match status" value="1"/>
</dbReference>
<evidence type="ECO:0000313" key="1">
    <source>
        <dbReference type="EMBL" id="SVD34360.1"/>
    </source>
</evidence>
<dbReference type="InterPro" id="IPR023917">
    <property type="entry name" value="Bifunctiontional_GlmU_bac-type"/>
</dbReference>